<dbReference type="Proteomes" id="UP000238707">
    <property type="component" value="Unassembled WGS sequence"/>
</dbReference>
<sequence length="72" mass="8280">MNLLTLTTFWWAFLFCGYRRAYWFVGWQGAVALSWLNFVRDKIVLGAAKSMQPSHSKQIFFNKAQNDLCGGA</sequence>
<name>A0A2S7V7P6_9VIBR</name>
<reference evidence="1 2" key="1">
    <citation type="submission" date="2016-12" db="EMBL/GenBank/DDBJ databases">
        <title>Diversity of luminous bacteria.</title>
        <authorList>
            <person name="Yoshizawa S."/>
            <person name="Kogure K."/>
        </authorList>
    </citation>
    <scope>NUCLEOTIDE SEQUENCE [LARGE SCALE GENOMIC DNA]</scope>
    <source>
        <strain evidence="1 2">LC2-408</strain>
    </source>
</reference>
<evidence type="ECO:0000313" key="2">
    <source>
        <dbReference type="Proteomes" id="UP000238707"/>
    </source>
</evidence>
<proteinExistence type="predicted"/>
<evidence type="ECO:0000313" key="1">
    <source>
        <dbReference type="EMBL" id="PQJ58256.1"/>
    </source>
</evidence>
<organism evidence="1 2">
    <name type="scientific">Vibrio chagasii</name>
    <dbReference type="NCBI Taxonomy" id="170679"/>
    <lineage>
        <taxon>Bacteria</taxon>
        <taxon>Pseudomonadati</taxon>
        <taxon>Pseudomonadota</taxon>
        <taxon>Gammaproteobacteria</taxon>
        <taxon>Vibrionales</taxon>
        <taxon>Vibrionaceae</taxon>
        <taxon>Vibrio</taxon>
    </lineage>
</organism>
<dbReference type="EMBL" id="MSCI01000003">
    <property type="protein sequence ID" value="PQJ58256.1"/>
    <property type="molecule type" value="Genomic_DNA"/>
</dbReference>
<accession>A0A2S7V7P6</accession>
<dbReference type="AlphaFoldDB" id="A0A2S7V7P6"/>
<comment type="caution">
    <text evidence="1">The sequence shown here is derived from an EMBL/GenBank/DDBJ whole genome shotgun (WGS) entry which is preliminary data.</text>
</comment>
<gene>
    <name evidence="1" type="ORF">BTO10_21335</name>
</gene>
<protein>
    <submittedName>
        <fullName evidence="1">Uncharacterized protein</fullName>
    </submittedName>
</protein>
<keyword evidence="2" id="KW-1185">Reference proteome</keyword>